<dbReference type="GO" id="GO:0008270">
    <property type="term" value="F:zinc ion binding"/>
    <property type="evidence" value="ECO:0007669"/>
    <property type="project" value="InterPro"/>
</dbReference>
<dbReference type="SMART" id="SM00507">
    <property type="entry name" value="HNHc"/>
    <property type="match status" value="1"/>
</dbReference>
<keyword evidence="4" id="KW-1185">Reference proteome</keyword>
<dbReference type="GO" id="GO:0004519">
    <property type="term" value="F:endonuclease activity"/>
    <property type="evidence" value="ECO:0007669"/>
    <property type="project" value="InterPro"/>
</dbReference>
<dbReference type="EMBL" id="JADBEM010000001">
    <property type="protein sequence ID" value="MBE1609612.1"/>
    <property type="molecule type" value="Genomic_DNA"/>
</dbReference>
<feature type="region of interest" description="Disordered" evidence="1">
    <location>
        <begin position="276"/>
        <end position="328"/>
    </location>
</feature>
<accession>A0A927N611</accession>
<reference evidence="3" key="1">
    <citation type="submission" date="2020-10" db="EMBL/GenBank/DDBJ databases">
        <title>Sequencing the genomes of 1000 actinobacteria strains.</title>
        <authorList>
            <person name="Klenk H.-P."/>
        </authorList>
    </citation>
    <scope>NUCLEOTIDE SEQUENCE</scope>
    <source>
        <strain evidence="3">DSM 45354</strain>
    </source>
</reference>
<dbReference type="CDD" id="cd00085">
    <property type="entry name" value="HNHc"/>
    <property type="match status" value="1"/>
</dbReference>
<organism evidence="3 4">
    <name type="scientific">Actinopolymorpha pittospori</name>
    <dbReference type="NCBI Taxonomy" id="648752"/>
    <lineage>
        <taxon>Bacteria</taxon>
        <taxon>Bacillati</taxon>
        <taxon>Actinomycetota</taxon>
        <taxon>Actinomycetes</taxon>
        <taxon>Propionibacteriales</taxon>
        <taxon>Actinopolymorphaceae</taxon>
        <taxon>Actinopolymorpha</taxon>
    </lineage>
</organism>
<feature type="compositionally biased region" description="Low complexity" evidence="1">
    <location>
        <begin position="99"/>
        <end position="132"/>
    </location>
</feature>
<sequence length="328" mass="34765">MPADQAAEAFGYVDAIARTMKQAGDLRRLGQLRADIATSLLSGRTHIHNPDPHDTGNPRNGDADGRDDGDGGRAAGESSDQARRGVVKVPAPRAPQPATPTIAAATASAAEPADDPTTADAAASAGRGSGAPRVGVRARIQLNVPLTTLMGLSQRPGELGGFGPIVTEVARRLTLNQLTNPDARYTVGVTHPITGQLLHLHPLPQRFLRGLQAELVHALNQRCIWPTCRRPAPTCDLDHNTPHADGGPTTPTNTAPLCPHHHTAKTESAWTLHQTTPGHYRLTNPHGRHHHTHPPTHPPNLTDPAPPPQLPTPTYTAANNDDTDAPPF</sequence>
<evidence type="ECO:0000256" key="1">
    <source>
        <dbReference type="SAM" id="MobiDB-lite"/>
    </source>
</evidence>
<feature type="compositionally biased region" description="Basic and acidic residues" evidence="1">
    <location>
        <begin position="48"/>
        <end position="71"/>
    </location>
</feature>
<dbReference type="Pfam" id="PF01844">
    <property type="entry name" value="HNH"/>
    <property type="match status" value="1"/>
</dbReference>
<protein>
    <recommendedName>
        <fullName evidence="2">HNH nuclease domain-containing protein</fullName>
    </recommendedName>
</protein>
<dbReference type="Proteomes" id="UP000638648">
    <property type="component" value="Unassembled WGS sequence"/>
</dbReference>
<feature type="region of interest" description="Disordered" evidence="1">
    <location>
        <begin position="43"/>
        <end position="132"/>
    </location>
</feature>
<dbReference type="GO" id="GO:0003676">
    <property type="term" value="F:nucleic acid binding"/>
    <property type="evidence" value="ECO:0007669"/>
    <property type="project" value="InterPro"/>
</dbReference>
<evidence type="ECO:0000313" key="3">
    <source>
        <dbReference type="EMBL" id="MBE1609612.1"/>
    </source>
</evidence>
<dbReference type="InterPro" id="IPR003615">
    <property type="entry name" value="HNH_nuc"/>
</dbReference>
<comment type="caution">
    <text evidence="3">The sequence shown here is derived from an EMBL/GenBank/DDBJ whole genome shotgun (WGS) entry which is preliminary data.</text>
</comment>
<feature type="region of interest" description="Disordered" evidence="1">
    <location>
        <begin position="239"/>
        <end position="260"/>
    </location>
</feature>
<dbReference type="RefSeq" id="WP_192753160.1">
    <property type="nucleotide sequence ID" value="NZ_JADBEM010000001.1"/>
</dbReference>
<evidence type="ECO:0000313" key="4">
    <source>
        <dbReference type="Proteomes" id="UP000638648"/>
    </source>
</evidence>
<feature type="domain" description="HNH nuclease" evidence="2">
    <location>
        <begin position="210"/>
        <end position="263"/>
    </location>
</feature>
<dbReference type="AlphaFoldDB" id="A0A927N611"/>
<evidence type="ECO:0000259" key="2">
    <source>
        <dbReference type="SMART" id="SM00507"/>
    </source>
</evidence>
<dbReference type="Gene3D" id="1.10.30.50">
    <property type="match status" value="1"/>
</dbReference>
<gene>
    <name evidence="3" type="ORF">HEB94_006460</name>
</gene>
<proteinExistence type="predicted"/>
<dbReference type="InterPro" id="IPR002711">
    <property type="entry name" value="HNH"/>
</dbReference>
<name>A0A927N611_9ACTN</name>